<dbReference type="PANTHER" id="PTHR31687:SF3">
    <property type="entry name" value="PROTEIN URG3"/>
    <property type="match status" value="1"/>
</dbReference>
<evidence type="ECO:0000256" key="1">
    <source>
        <dbReference type="SAM" id="MobiDB-lite"/>
    </source>
</evidence>
<dbReference type="Pfam" id="PF07958">
    <property type="entry name" value="DUF1688"/>
    <property type="match status" value="1"/>
</dbReference>
<dbReference type="AlphaFoldDB" id="J4UKF9"/>
<feature type="compositionally biased region" description="Low complexity" evidence="1">
    <location>
        <begin position="381"/>
        <end position="398"/>
    </location>
</feature>
<dbReference type="EMBL" id="ALBS01000027">
    <property type="protein sequence ID" value="EJT52360.1"/>
    <property type="molecule type" value="Genomic_DNA"/>
</dbReference>
<dbReference type="InterPro" id="IPR012469">
    <property type="entry name" value="DUF1688"/>
</dbReference>
<dbReference type="PANTHER" id="PTHR31687">
    <property type="match status" value="1"/>
</dbReference>
<gene>
    <name evidence="2" type="ORF">A1Q1_04571</name>
</gene>
<name>J4UKF9_TRIAS</name>
<proteinExistence type="predicted"/>
<evidence type="ECO:0000313" key="2">
    <source>
        <dbReference type="EMBL" id="EJT52360.1"/>
    </source>
</evidence>
<protein>
    <recommendedName>
        <fullName evidence="4">DUF1688-domain-containing protein</fullName>
    </recommendedName>
</protein>
<dbReference type="HOGENOM" id="CLU_026445_1_0_1"/>
<dbReference type="RefSeq" id="XP_014183479.1">
    <property type="nucleotide sequence ID" value="XM_014328004.1"/>
</dbReference>
<accession>J4UKF9</accession>
<sequence>MTLPTATDSTVAYLRSLGAVRARSKQVYDLIVAGKADHWDWDESKLQTVIDFCAGLIQTRTPFLLLCLSAHVMFPVGLRSSGLSHCRRNHFGTPTPTKRDRVGELLKDPRFPKDPEERAATLIDLYVVSVLLDAGAGNKWTYVEGDSDWVGGRSEGLAVASWHMFRDGVFSDKGKEDPFRVDADSSAAALQRLTPEILAKHMQVTEENPMSGLEGRTALLSKLGGALAARPDIVKNGRPGDLVSYFEPKLGPNKTLNLDLFWQTLFELLGPIWPARTTLPGSDAVLGDVWPCPSLDRSLGSENRKLGDSLVPFHKLTQWLCYSLIEPIQDQAGWTVRSSSGNEQTGLPEYRNGGLIVDFDLLKLRPDSLDESVWVNGKDAPPSSSPRARPSSSGEPPRLSLCVKQKLGKDLELAQVLEAATWKGGREIAKAKRPVGAGPPIEIVSDGTVF</sequence>
<evidence type="ECO:0000313" key="3">
    <source>
        <dbReference type="Proteomes" id="UP000002748"/>
    </source>
</evidence>
<evidence type="ECO:0008006" key="4">
    <source>
        <dbReference type="Google" id="ProtNLM"/>
    </source>
</evidence>
<reference evidence="2 3" key="1">
    <citation type="journal article" date="2012" name="Eukaryot. Cell">
        <title>Draft genome sequence of CBS 2479, the standard type strain of Trichosporon asahii.</title>
        <authorList>
            <person name="Yang R.Y."/>
            <person name="Li H.T."/>
            <person name="Zhu H."/>
            <person name="Zhou G.P."/>
            <person name="Wang M."/>
            <person name="Wang L."/>
        </authorList>
    </citation>
    <scope>NUCLEOTIDE SEQUENCE [LARGE SCALE GENOMIC DNA]</scope>
    <source>
        <strain evidence="3">ATCC 90039 / CBS 2479 / JCM 2466 / KCTC 7840 / NCYC 2677 / UAMH 7654</strain>
    </source>
</reference>
<comment type="caution">
    <text evidence="2">The sequence shown here is derived from an EMBL/GenBank/DDBJ whole genome shotgun (WGS) entry which is preliminary data.</text>
</comment>
<dbReference type="OrthoDB" id="2153176at2759"/>
<dbReference type="Proteomes" id="UP000002748">
    <property type="component" value="Unassembled WGS sequence"/>
</dbReference>
<dbReference type="KEGG" id="tasa:A1Q1_04571"/>
<organism evidence="2 3">
    <name type="scientific">Trichosporon asahii var. asahii (strain ATCC 90039 / CBS 2479 / JCM 2466 / KCTC 7840 / NBRC 103889/ NCYC 2677 / UAMH 7654)</name>
    <name type="common">Yeast</name>
    <dbReference type="NCBI Taxonomy" id="1186058"/>
    <lineage>
        <taxon>Eukaryota</taxon>
        <taxon>Fungi</taxon>
        <taxon>Dikarya</taxon>
        <taxon>Basidiomycota</taxon>
        <taxon>Agaricomycotina</taxon>
        <taxon>Tremellomycetes</taxon>
        <taxon>Trichosporonales</taxon>
        <taxon>Trichosporonaceae</taxon>
        <taxon>Trichosporon</taxon>
    </lineage>
</organism>
<feature type="region of interest" description="Disordered" evidence="1">
    <location>
        <begin position="373"/>
        <end position="398"/>
    </location>
</feature>
<dbReference type="VEuPathDB" id="FungiDB:A1Q1_04571"/>
<dbReference type="GeneID" id="25988084"/>